<dbReference type="SUPFAM" id="SSF52540">
    <property type="entry name" value="P-loop containing nucleoside triphosphate hydrolases"/>
    <property type="match status" value="1"/>
</dbReference>
<dbReference type="GO" id="GO:0005524">
    <property type="term" value="F:ATP binding"/>
    <property type="evidence" value="ECO:0007669"/>
    <property type="project" value="UniProtKB-UniRule"/>
</dbReference>
<dbReference type="GO" id="GO:0003677">
    <property type="term" value="F:DNA binding"/>
    <property type="evidence" value="ECO:0007669"/>
    <property type="project" value="UniProtKB-UniRule"/>
</dbReference>
<evidence type="ECO:0000313" key="15">
    <source>
        <dbReference type="Proteomes" id="UP001056429"/>
    </source>
</evidence>
<evidence type="ECO:0000256" key="9">
    <source>
        <dbReference type="ARBA" id="ARBA00023235"/>
    </source>
</evidence>
<dbReference type="PROSITE" id="PS51199">
    <property type="entry name" value="SF4_HELICASE"/>
    <property type="match status" value="1"/>
</dbReference>
<keyword evidence="3 12" id="KW-0235">DNA replication</keyword>
<protein>
    <recommendedName>
        <fullName evidence="11 12">Replicative DNA helicase</fullName>
        <ecNumber evidence="11 12">5.6.2.3</ecNumber>
    </recommendedName>
</protein>
<dbReference type="PANTHER" id="PTHR30153">
    <property type="entry name" value="REPLICATIVE DNA HELICASE DNAB"/>
    <property type="match status" value="1"/>
</dbReference>
<reference evidence="14" key="2">
    <citation type="submission" date="2021-04" db="EMBL/GenBank/DDBJ databases">
        <authorList>
            <person name="Dong X."/>
        </authorList>
    </citation>
    <scope>NUCLEOTIDE SEQUENCE</scope>
    <source>
        <strain evidence="14">ZWT</strain>
    </source>
</reference>
<dbReference type="RefSeq" id="WP_250861491.1">
    <property type="nucleotide sequence ID" value="NZ_JAGSOJ010000005.1"/>
</dbReference>
<keyword evidence="5 12" id="KW-0378">Hydrolase</keyword>
<dbReference type="AlphaFoldDB" id="A0A9J6P8J3"/>
<comment type="function">
    <text evidence="12">The main replicative DNA helicase, it participates in initiation and elongation during chromosome replication. Travels ahead of the DNA replisome, separating dsDNA into templates for DNA synthesis. A processive ATP-dependent 5'-3' DNA helicase it has DNA-dependent ATPase activity.</text>
</comment>
<dbReference type="GO" id="GO:1990077">
    <property type="term" value="C:primosome complex"/>
    <property type="evidence" value="ECO:0007669"/>
    <property type="project" value="UniProtKB-UniRule"/>
</dbReference>
<reference evidence="14" key="1">
    <citation type="journal article" date="2021" name="mSystems">
        <title>Bacteria and Archaea Synergistically Convert Glycine Betaine to Biogenic Methane in the Formosa Cold Seep of the South China Sea.</title>
        <authorList>
            <person name="Li L."/>
            <person name="Zhang W."/>
            <person name="Zhang S."/>
            <person name="Song L."/>
            <person name="Sun Q."/>
            <person name="Zhang H."/>
            <person name="Xiang H."/>
            <person name="Dong X."/>
        </authorList>
    </citation>
    <scope>NUCLEOTIDE SEQUENCE</scope>
    <source>
        <strain evidence="14">ZWT</strain>
    </source>
</reference>
<evidence type="ECO:0000313" key="14">
    <source>
        <dbReference type="EMBL" id="MCM1992334.1"/>
    </source>
</evidence>
<accession>A0A9J6P8J3</accession>
<proteinExistence type="inferred from homology"/>
<dbReference type="InterPro" id="IPR027417">
    <property type="entry name" value="P-loop_NTPase"/>
</dbReference>
<evidence type="ECO:0000256" key="11">
    <source>
        <dbReference type="NCBIfam" id="TIGR00665"/>
    </source>
</evidence>
<dbReference type="Gene3D" id="1.10.860.10">
    <property type="entry name" value="DNAb Helicase, Chain A"/>
    <property type="match status" value="1"/>
</dbReference>
<dbReference type="SUPFAM" id="SSF48024">
    <property type="entry name" value="N-terminal domain of DnaB helicase"/>
    <property type="match status" value="1"/>
</dbReference>
<dbReference type="EC" id="5.6.2.3" evidence="11 12"/>
<evidence type="ECO:0000256" key="12">
    <source>
        <dbReference type="RuleBase" id="RU362085"/>
    </source>
</evidence>
<keyword evidence="7 12" id="KW-0067">ATP-binding</keyword>
<evidence type="ECO:0000256" key="1">
    <source>
        <dbReference type="ARBA" id="ARBA00008428"/>
    </source>
</evidence>
<organism evidence="14 15">
    <name type="scientific">Oceanirhabdus seepicola</name>
    <dbReference type="NCBI Taxonomy" id="2828781"/>
    <lineage>
        <taxon>Bacteria</taxon>
        <taxon>Bacillati</taxon>
        <taxon>Bacillota</taxon>
        <taxon>Clostridia</taxon>
        <taxon>Eubacteriales</taxon>
        <taxon>Clostridiaceae</taxon>
        <taxon>Oceanirhabdus</taxon>
    </lineage>
</organism>
<evidence type="ECO:0000256" key="5">
    <source>
        <dbReference type="ARBA" id="ARBA00022801"/>
    </source>
</evidence>
<keyword evidence="15" id="KW-1185">Reference proteome</keyword>
<dbReference type="EMBL" id="JAGSOJ010000005">
    <property type="protein sequence ID" value="MCM1992334.1"/>
    <property type="molecule type" value="Genomic_DNA"/>
</dbReference>
<dbReference type="GO" id="GO:0016787">
    <property type="term" value="F:hydrolase activity"/>
    <property type="evidence" value="ECO:0007669"/>
    <property type="project" value="UniProtKB-KW"/>
</dbReference>
<dbReference type="FunFam" id="3.40.50.300:FF:000076">
    <property type="entry name" value="Replicative DNA helicase"/>
    <property type="match status" value="1"/>
</dbReference>
<dbReference type="GO" id="GO:0005829">
    <property type="term" value="C:cytosol"/>
    <property type="evidence" value="ECO:0007669"/>
    <property type="project" value="TreeGrafter"/>
</dbReference>
<evidence type="ECO:0000256" key="3">
    <source>
        <dbReference type="ARBA" id="ARBA00022705"/>
    </source>
</evidence>
<dbReference type="GO" id="GO:0006269">
    <property type="term" value="P:DNA replication, synthesis of primer"/>
    <property type="evidence" value="ECO:0007669"/>
    <property type="project" value="UniProtKB-UniRule"/>
</dbReference>
<keyword evidence="8 12" id="KW-0238">DNA-binding</keyword>
<dbReference type="Pfam" id="PF03796">
    <property type="entry name" value="DnaB_C"/>
    <property type="match status" value="1"/>
</dbReference>
<dbReference type="InterPro" id="IPR007694">
    <property type="entry name" value="DNA_helicase_DnaB-like_C"/>
</dbReference>
<feature type="domain" description="SF4 helicase" evidence="13">
    <location>
        <begin position="177"/>
        <end position="442"/>
    </location>
</feature>
<dbReference type="Gene3D" id="3.40.50.300">
    <property type="entry name" value="P-loop containing nucleotide triphosphate hydrolases"/>
    <property type="match status" value="1"/>
</dbReference>
<dbReference type="Proteomes" id="UP001056429">
    <property type="component" value="Unassembled WGS sequence"/>
</dbReference>
<keyword evidence="6 12" id="KW-0347">Helicase</keyword>
<gene>
    <name evidence="14" type="ORF">KDK92_21685</name>
</gene>
<evidence type="ECO:0000256" key="7">
    <source>
        <dbReference type="ARBA" id="ARBA00022840"/>
    </source>
</evidence>
<keyword evidence="4 12" id="KW-0547">Nucleotide-binding</keyword>
<evidence type="ECO:0000256" key="6">
    <source>
        <dbReference type="ARBA" id="ARBA00022806"/>
    </source>
</evidence>
<dbReference type="InterPro" id="IPR007692">
    <property type="entry name" value="DNA_helicase_DnaB"/>
</dbReference>
<dbReference type="PANTHER" id="PTHR30153:SF2">
    <property type="entry name" value="REPLICATIVE DNA HELICASE"/>
    <property type="match status" value="1"/>
</dbReference>
<comment type="caution">
    <text evidence="14">The sequence shown here is derived from an EMBL/GenBank/DDBJ whole genome shotgun (WGS) entry which is preliminary data.</text>
</comment>
<evidence type="ECO:0000259" key="13">
    <source>
        <dbReference type="PROSITE" id="PS51199"/>
    </source>
</evidence>
<dbReference type="NCBIfam" id="TIGR00665">
    <property type="entry name" value="DnaB"/>
    <property type="match status" value="1"/>
</dbReference>
<keyword evidence="9" id="KW-0413">Isomerase</keyword>
<dbReference type="CDD" id="cd00984">
    <property type="entry name" value="DnaB_C"/>
    <property type="match status" value="1"/>
</dbReference>
<dbReference type="GO" id="GO:0042802">
    <property type="term" value="F:identical protein binding"/>
    <property type="evidence" value="ECO:0007669"/>
    <property type="project" value="UniProtKB-ARBA"/>
</dbReference>
<dbReference type="NCBIfam" id="NF004109">
    <property type="entry name" value="PRK05595.1"/>
    <property type="match status" value="1"/>
</dbReference>
<dbReference type="FunFam" id="1.10.860.10:FF:000001">
    <property type="entry name" value="Replicative DNA helicase"/>
    <property type="match status" value="1"/>
</dbReference>
<dbReference type="InterPro" id="IPR036185">
    <property type="entry name" value="DNA_heli_DnaB-like_N_sf"/>
</dbReference>
<dbReference type="InterPro" id="IPR007693">
    <property type="entry name" value="DNA_helicase_DnaB-like_N"/>
</dbReference>
<evidence type="ECO:0000256" key="8">
    <source>
        <dbReference type="ARBA" id="ARBA00023125"/>
    </source>
</evidence>
<dbReference type="Pfam" id="PF00772">
    <property type="entry name" value="DnaB"/>
    <property type="match status" value="1"/>
</dbReference>
<evidence type="ECO:0000256" key="10">
    <source>
        <dbReference type="ARBA" id="ARBA00048954"/>
    </source>
</evidence>
<name>A0A9J6P8J3_9CLOT</name>
<evidence type="ECO:0000256" key="2">
    <source>
        <dbReference type="ARBA" id="ARBA00022515"/>
    </source>
</evidence>
<evidence type="ECO:0000256" key="4">
    <source>
        <dbReference type="ARBA" id="ARBA00022741"/>
    </source>
</evidence>
<dbReference type="GO" id="GO:0043139">
    <property type="term" value="F:5'-3' DNA helicase activity"/>
    <property type="evidence" value="ECO:0007669"/>
    <property type="project" value="UniProtKB-EC"/>
</dbReference>
<dbReference type="NCBIfam" id="NF004384">
    <property type="entry name" value="PRK05748.1"/>
    <property type="match status" value="1"/>
</dbReference>
<keyword evidence="2 12" id="KW-0639">Primosome</keyword>
<comment type="similarity">
    <text evidence="1 12">Belongs to the helicase family. DnaB subfamily.</text>
</comment>
<comment type="catalytic activity">
    <reaction evidence="10 12">
        <text>ATP + H2O = ADP + phosphate + H(+)</text>
        <dbReference type="Rhea" id="RHEA:13065"/>
        <dbReference type="ChEBI" id="CHEBI:15377"/>
        <dbReference type="ChEBI" id="CHEBI:15378"/>
        <dbReference type="ChEBI" id="CHEBI:30616"/>
        <dbReference type="ChEBI" id="CHEBI:43474"/>
        <dbReference type="ChEBI" id="CHEBI:456216"/>
        <dbReference type="EC" id="5.6.2.3"/>
    </reaction>
</comment>
<sequence length="444" mass="49329">MENTLKSLPYNIDAEQSVIGSMLKDNDTIPQVLEGLSDEDFYKESHKILFRAISELYQSNSLVDMITLVEKLKSEDKLEGVGGISHITEIQSSTLLTTNLASHIKIISDKSTLRKLIRVSNEIIEKSYSNQNDVEGVLDLAGQRIFNIAEKSASSDFESISTVLARGLDEIEKICQNEGVVSGVPSGFPDLDDMTAGFKSGEMILIAARPSMGKTTFVLNLTEHAALRAGKNVAFFSLEMSKEQLAYKLLCSEANVDMLKLRTGDLDDRDWENIAKATGPLSRAKIFIDDTAGVSVMEMRSKCRKLNMEHGIDMVVIDYLQLMSGSKGSESRQQEVSEISRSIKALAKEIECPVLALSQLSRAPEQRADHRPMLSDLRESGSIEQDADLAMFLYRDEYYDKDTEDKNIGEVIIAKQRNGPVGTVKLAWLGQYSKFAPLEVIHQE</sequence>
<dbReference type="InterPro" id="IPR016136">
    <property type="entry name" value="DNA_helicase_N/primase_C"/>
</dbReference>